<protein>
    <submittedName>
        <fullName evidence="5">AraC-like DNA-binding protein</fullName>
    </submittedName>
</protein>
<evidence type="ECO:0000313" key="5">
    <source>
        <dbReference type="EMBL" id="RAJ75701.1"/>
    </source>
</evidence>
<dbReference type="GO" id="GO:0003700">
    <property type="term" value="F:DNA-binding transcription factor activity"/>
    <property type="evidence" value="ECO:0007669"/>
    <property type="project" value="InterPro"/>
</dbReference>
<evidence type="ECO:0000256" key="2">
    <source>
        <dbReference type="ARBA" id="ARBA00023125"/>
    </source>
</evidence>
<keyword evidence="3" id="KW-0804">Transcription</keyword>
<dbReference type="AlphaFoldDB" id="A0A327VWZ3"/>
<reference evidence="5 6" key="1">
    <citation type="submission" date="2018-06" db="EMBL/GenBank/DDBJ databases">
        <title>Genomic Encyclopedia of Archaeal and Bacterial Type Strains, Phase II (KMG-II): from individual species to whole genera.</title>
        <authorList>
            <person name="Goeker M."/>
        </authorList>
    </citation>
    <scope>NUCLEOTIDE SEQUENCE [LARGE SCALE GENOMIC DNA]</scope>
    <source>
        <strain evidence="5 6">DSM 29821</strain>
    </source>
</reference>
<accession>A0A327VWZ3</accession>
<dbReference type="Proteomes" id="UP000249819">
    <property type="component" value="Unassembled WGS sequence"/>
</dbReference>
<evidence type="ECO:0000256" key="1">
    <source>
        <dbReference type="ARBA" id="ARBA00023015"/>
    </source>
</evidence>
<name>A0A327VWZ3_9BACT</name>
<keyword evidence="1" id="KW-0805">Transcription regulation</keyword>
<keyword evidence="2 5" id="KW-0238">DNA-binding</keyword>
<proteinExistence type="predicted"/>
<dbReference type="InterPro" id="IPR009057">
    <property type="entry name" value="Homeodomain-like_sf"/>
</dbReference>
<evidence type="ECO:0000313" key="6">
    <source>
        <dbReference type="Proteomes" id="UP000249819"/>
    </source>
</evidence>
<dbReference type="PANTHER" id="PTHR46796">
    <property type="entry name" value="HTH-TYPE TRANSCRIPTIONAL ACTIVATOR RHAS-RELATED"/>
    <property type="match status" value="1"/>
</dbReference>
<organism evidence="5 6">
    <name type="scientific">Chitinophaga dinghuensis</name>
    <dbReference type="NCBI Taxonomy" id="1539050"/>
    <lineage>
        <taxon>Bacteria</taxon>
        <taxon>Pseudomonadati</taxon>
        <taxon>Bacteroidota</taxon>
        <taxon>Chitinophagia</taxon>
        <taxon>Chitinophagales</taxon>
        <taxon>Chitinophagaceae</taxon>
        <taxon>Chitinophaga</taxon>
    </lineage>
</organism>
<dbReference type="Gene3D" id="1.10.10.60">
    <property type="entry name" value="Homeodomain-like"/>
    <property type="match status" value="1"/>
</dbReference>
<dbReference type="InterPro" id="IPR018060">
    <property type="entry name" value="HTH_AraC"/>
</dbReference>
<dbReference type="EMBL" id="QLMA01000009">
    <property type="protein sequence ID" value="RAJ75701.1"/>
    <property type="molecule type" value="Genomic_DNA"/>
</dbReference>
<dbReference type="Pfam" id="PF12833">
    <property type="entry name" value="HTH_18"/>
    <property type="match status" value="1"/>
</dbReference>
<evidence type="ECO:0000259" key="4">
    <source>
        <dbReference type="PROSITE" id="PS01124"/>
    </source>
</evidence>
<dbReference type="SMART" id="SM00342">
    <property type="entry name" value="HTH_ARAC"/>
    <property type="match status" value="1"/>
</dbReference>
<dbReference type="InterPro" id="IPR050204">
    <property type="entry name" value="AraC_XylS_family_regulators"/>
</dbReference>
<feature type="domain" description="HTH araC/xylS-type" evidence="4">
    <location>
        <begin position="172"/>
        <end position="270"/>
    </location>
</feature>
<dbReference type="GO" id="GO:0043565">
    <property type="term" value="F:sequence-specific DNA binding"/>
    <property type="evidence" value="ECO:0007669"/>
    <property type="project" value="InterPro"/>
</dbReference>
<dbReference type="PROSITE" id="PS01124">
    <property type="entry name" value="HTH_ARAC_FAMILY_2"/>
    <property type="match status" value="1"/>
</dbReference>
<evidence type="ECO:0000256" key="3">
    <source>
        <dbReference type="ARBA" id="ARBA00023163"/>
    </source>
</evidence>
<dbReference type="SUPFAM" id="SSF46689">
    <property type="entry name" value="Homeodomain-like"/>
    <property type="match status" value="2"/>
</dbReference>
<keyword evidence="6" id="KW-1185">Reference proteome</keyword>
<comment type="caution">
    <text evidence="5">The sequence shown here is derived from an EMBL/GenBank/DDBJ whole genome shotgun (WGS) entry which is preliminary data.</text>
</comment>
<gene>
    <name evidence="5" type="ORF">CLV59_109315</name>
</gene>
<sequence>MALIYKCGTLAASIRNCMYSPKAAMYLGSTRSMLISPHLPTEVHQHAVLQFTCSLDGKPFRVWTEGDGWQQAEAVLIDSMVAHSLKEFDGWQVTTCIMPDVQTGRLVQERVLEGKPIKYYLEKDILPVIDALKMARQELITDSGVFQTLTNTVYHHLLQETPFTPPLDDRITKAIHYIRQNIHEKIAAATVAAEVHLSEHRFLHLFREQVGAPLRQYVIWQRVAVATQALLMDGKSSKEAAYEAGFSDPAHFSRHFSLMFGAQPSAYAALKPLYHFGFFQNI</sequence>